<dbReference type="PANTHER" id="PTHR46165:SF2">
    <property type="entry name" value="SET AND MYND DOMAIN-CONTAINING PROTEIN 4"/>
    <property type="match status" value="1"/>
</dbReference>
<evidence type="ECO:0000313" key="20">
    <source>
        <dbReference type="RefSeq" id="XP_005110357.2"/>
    </source>
</evidence>
<comment type="subcellular location">
    <subcellularLocation>
        <location evidence="2">Cytoplasm</location>
    </subcellularLocation>
    <subcellularLocation>
        <location evidence="1">Nucleus</location>
    </subcellularLocation>
</comment>
<evidence type="ECO:0000256" key="9">
    <source>
        <dbReference type="ARBA" id="ARBA00022833"/>
    </source>
</evidence>
<sequence length="785" mass="87693">MAAPIGFGNWQLAIDKILQSIEPTDQFKLFASLSSNDDRVLYLLNNKTLRSVEWLPVYFDSCRKWHGKSTEVAQVWRNKGNRLFQRKRYQEAVAAYTQCHLSAPVQDGGDYVISLGNRSAALFHMEKYQECLTDVTRALASGFPKESRHKLLSRRVQAQIRLGQKVKAESSFLKLQDFVSGGSFCLTGEKRDAFLKEIESMEKDIKNLNNQSTLKASSQEPPKVFSGVNSTVPQATAAVTLTITPDQGRFLVANQSFPKGSTLIVERPFAAVLLPEHYESHCHHCFTALPSNPVGCCQCSAVRFCNESCRDAAWSLYHKVECPFLDLLHSVGVAHLSLRIVLTATLPYLKDFLKNPARYRSADEIPIKGVNRDGVYDRSYLSVFDLMTHEGTTASQDMLQYSLTAALLLVTLVQAEFFDGVPGISEWAEEMKTPSGKQSEKNRENGKHPNVPEEVRYIGAALLRHILQLVCNAHAITSLQAQSCRGEDDWGSGGDMSHNASVEADSLQNVQQVRIATAIYPTASLMNHSCDPTIISSFMGDVLIVRNIKDVKKGDEIYNCYGPHYCRMRTGERQEVLKSQYHFDCLCEACAQGDVSSQRFGAFQCPQCSGILRDVLCTECGQSMEKEKLEAYKKKAKQMDALFNSAVESQNCGNYKDALEKLQRCQRERRSILYRDHRDLALGEDAIAKCYASLGEFSASADHLFLSVQFAQLMYGDGSAEFAHELQKLAEVLFNAERFVECLEVSTQAVGLFEGLYSQGHEAVRQTRELAMAAQMALMPVMEAT</sequence>
<evidence type="ECO:0000256" key="7">
    <source>
        <dbReference type="ARBA" id="ARBA00022723"/>
    </source>
</evidence>
<dbReference type="SUPFAM" id="SSF144232">
    <property type="entry name" value="HIT/MYND zinc finger-like"/>
    <property type="match status" value="1"/>
</dbReference>
<evidence type="ECO:0000256" key="3">
    <source>
        <dbReference type="ARBA" id="ARBA00022490"/>
    </source>
</evidence>
<evidence type="ECO:0000256" key="11">
    <source>
        <dbReference type="ARBA" id="ARBA00048985"/>
    </source>
</evidence>
<dbReference type="SUPFAM" id="SSF48452">
    <property type="entry name" value="TPR-like"/>
    <property type="match status" value="1"/>
</dbReference>
<dbReference type="InterPro" id="IPR001214">
    <property type="entry name" value="SET_dom"/>
</dbReference>
<dbReference type="Pfam" id="PF00856">
    <property type="entry name" value="SET"/>
    <property type="match status" value="1"/>
</dbReference>
<name>A0ABM0K768_APLCA</name>
<dbReference type="Proteomes" id="UP000694888">
    <property type="component" value="Unplaced"/>
</dbReference>
<dbReference type="CDD" id="cd10536">
    <property type="entry name" value="SET_SMYD4"/>
    <property type="match status" value="1"/>
</dbReference>
<evidence type="ECO:0000256" key="4">
    <source>
        <dbReference type="ARBA" id="ARBA00022603"/>
    </source>
</evidence>
<dbReference type="InterPro" id="IPR002893">
    <property type="entry name" value="Znf_MYND"/>
</dbReference>
<keyword evidence="9" id="KW-0862">Zinc</keyword>
<dbReference type="InterPro" id="IPR052097">
    <property type="entry name" value="SET-MYND_domain_protein"/>
</dbReference>
<dbReference type="SUPFAM" id="SSF82199">
    <property type="entry name" value="SET domain"/>
    <property type="match status" value="1"/>
</dbReference>
<feature type="compositionally biased region" description="Basic and acidic residues" evidence="16">
    <location>
        <begin position="438"/>
        <end position="451"/>
    </location>
</feature>
<gene>
    <name evidence="20" type="primary">LOC101854985</name>
</gene>
<dbReference type="PROSITE" id="PS50865">
    <property type="entry name" value="ZF_MYND_2"/>
    <property type="match status" value="1"/>
</dbReference>
<reference evidence="20" key="1">
    <citation type="submission" date="2025-08" db="UniProtKB">
        <authorList>
            <consortium name="RefSeq"/>
        </authorList>
    </citation>
    <scope>IDENTIFICATION</scope>
</reference>
<dbReference type="PANTHER" id="PTHR46165">
    <property type="entry name" value="SET AND MYND DOMAIN-CONTAINING PROTEIN 4"/>
    <property type="match status" value="1"/>
</dbReference>
<evidence type="ECO:0000256" key="15">
    <source>
        <dbReference type="PROSITE-ProRule" id="PRU00134"/>
    </source>
</evidence>
<keyword evidence="5" id="KW-0808">Transferase</keyword>
<dbReference type="PROSITE" id="PS50280">
    <property type="entry name" value="SET"/>
    <property type="match status" value="1"/>
</dbReference>
<dbReference type="GeneID" id="101854985"/>
<evidence type="ECO:0000256" key="1">
    <source>
        <dbReference type="ARBA" id="ARBA00004123"/>
    </source>
</evidence>
<keyword evidence="4" id="KW-0489">Methyltransferase</keyword>
<feature type="domain" description="SET" evidence="17">
    <location>
        <begin position="237"/>
        <end position="562"/>
    </location>
</feature>
<dbReference type="Pfam" id="PF01753">
    <property type="entry name" value="zf-MYND"/>
    <property type="match status" value="1"/>
</dbReference>
<proteinExistence type="predicted"/>
<evidence type="ECO:0000256" key="16">
    <source>
        <dbReference type="SAM" id="MobiDB-lite"/>
    </source>
</evidence>
<organism evidence="19 20">
    <name type="scientific">Aplysia californica</name>
    <name type="common">California sea hare</name>
    <dbReference type="NCBI Taxonomy" id="6500"/>
    <lineage>
        <taxon>Eukaryota</taxon>
        <taxon>Metazoa</taxon>
        <taxon>Spiralia</taxon>
        <taxon>Lophotrochozoa</taxon>
        <taxon>Mollusca</taxon>
        <taxon>Gastropoda</taxon>
        <taxon>Heterobranchia</taxon>
        <taxon>Euthyneura</taxon>
        <taxon>Tectipleura</taxon>
        <taxon>Aplysiida</taxon>
        <taxon>Aplysioidea</taxon>
        <taxon>Aplysiidae</taxon>
        <taxon>Aplysia</taxon>
    </lineage>
</organism>
<feature type="region of interest" description="Disordered" evidence="16">
    <location>
        <begin position="430"/>
        <end position="451"/>
    </location>
</feature>
<dbReference type="Gene3D" id="1.25.40.10">
    <property type="entry name" value="Tetratricopeptide repeat domain"/>
    <property type="match status" value="2"/>
</dbReference>
<keyword evidence="7" id="KW-0479">Metal-binding</keyword>
<dbReference type="InterPro" id="IPR011990">
    <property type="entry name" value="TPR-like_helical_dom_sf"/>
</dbReference>
<evidence type="ECO:0000256" key="12">
    <source>
        <dbReference type="ARBA" id="ARBA00093423"/>
    </source>
</evidence>
<evidence type="ECO:0000256" key="6">
    <source>
        <dbReference type="ARBA" id="ARBA00022691"/>
    </source>
</evidence>
<evidence type="ECO:0000256" key="8">
    <source>
        <dbReference type="ARBA" id="ARBA00022771"/>
    </source>
</evidence>
<evidence type="ECO:0000256" key="2">
    <source>
        <dbReference type="ARBA" id="ARBA00004496"/>
    </source>
</evidence>
<comment type="function">
    <text evidence="12">Protein-lysine N-methyltransferase. Monomethylates PRMT5, modulating its transcriptional activity. May also act as a histone methyltransferase. Plays a critical role in cardiac development. Acts as a key epigenetic regulator of gene expression during cardiac development via its dual activities as a methyltransferase and negative regulator of HDAC1.</text>
</comment>
<evidence type="ECO:0000313" key="19">
    <source>
        <dbReference type="Proteomes" id="UP000694888"/>
    </source>
</evidence>
<comment type="catalytic activity">
    <reaction evidence="11">
        <text>L-lysyl-[protein] + S-adenosyl-L-methionine = N(6)-methyl-L-lysyl-[protein] + S-adenosyl-L-homocysteine + H(+)</text>
        <dbReference type="Rhea" id="RHEA:51736"/>
        <dbReference type="Rhea" id="RHEA-COMP:9752"/>
        <dbReference type="Rhea" id="RHEA-COMP:13053"/>
        <dbReference type="ChEBI" id="CHEBI:15378"/>
        <dbReference type="ChEBI" id="CHEBI:29969"/>
        <dbReference type="ChEBI" id="CHEBI:57856"/>
        <dbReference type="ChEBI" id="CHEBI:59789"/>
        <dbReference type="ChEBI" id="CHEBI:61929"/>
    </reaction>
</comment>
<evidence type="ECO:0000256" key="13">
    <source>
        <dbReference type="ARBA" id="ARBA00093635"/>
    </source>
</evidence>
<keyword evidence="6" id="KW-0949">S-adenosyl-L-methionine</keyword>
<dbReference type="InterPro" id="IPR044421">
    <property type="entry name" value="SMYD4_SET"/>
</dbReference>
<dbReference type="RefSeq" id="XP_005110357.2">
    <property type="nucleotide sequence ID" value="XM_005110300.3"/>
</dbReference>
<dbReference type="Gene3D" id="2.170.270.10">
    <property type="entry name" value="SET domain"/>
    <property type="match status" value="1"/>
</dbReference>
<evidence type="ECO:0000259" key="18">
    <source>
        <dbReference type="PROSITE" id="PS50865"/>
    </source>
</evidence>
<feature type="domain" description="MYND-type" evidence="18">
    <location>
        <begin position="282"/>
        <end position="322"/>
    </location>
</feature>
<protein>
    <recommendedName>
        <fullName evidence="13">Protein-lysine N-methyltransferase SMYD4</fullName>
    </recommendedName>
    <alternativeName>
        <fullName evidence="14">SET and MYND domain-containing protein 4</fullName>
    </alternativeName>
</protein>
<evidence type="ECO:0000259" key="17">
    <source>
        <dbReference type="PROSITE" id="PS50280"/>
    </source>
</evidence>
<keyword evidence="3" id="KW-0963">Cytoplasm</keyword>
<keyword evidence="8 15" id="KW-0863">Zinc-finger</keyword>
<dbReference type="InterPro" id="IPR046341">
    <property type="entry name" value="SET_dom_sf"/>
</dbReference>
<accession>A0ABM0K768</accession>
<evidence type="ECO:0000256" key="5">
    <source>
        <dbReference type="ARBA" id="ARBA00022679"/>
    </source>
</evidence>
<keyword evidence="19" id="KW-1185">Reference proteome</keyword>
<evidence type="ECO:0000256" key="10">
    <source>
        <dbReference type="ARBA" id="ARBA00023242"/>
    </source>
</evidence>
<evidence type="ECO:0000256" key="14">
    <source>
        <dbReference type="ARBA" id="ARBA00093680"/>
    </source>
</evidence>
<keyword evidence="10" id="KW-0539">Nucleus</keyword>